<dbReference type="InterPro" id="IPR013525">
    <property type="entry name" value="ABC2_TM"/>
</dbReference>
<dbReference type="PROSITE" id="PS51012">
    <property type="entry name" value="ABC_TM2"/>
    <property type="match status" value="1"/>
</dbReference>
<keyword evidence="2 6" id="KW-0812">Transmembrane</keyword>
<dbReference type="PIRSF" id="PIRSF006648">
    <property type="entry name" value="DrrB"/>
    <property type="match status" value="1"/>
</dbReference>
<feature type="transmembrane region" description="Helical" evidence="6">
    <location>
        <begin position="110"/>
        <end position="133"/>
    </location>
</feature>
<feature type="transmembrane region" description="Helical" evidence="6">
    <location>
        <begin position="139"/>
        <end position="161"/>
    </location>
</feature>
<dbReference type="Pfam" id="PF01061">
    <property type="entry name" value="ABC2_membrane"/>
    <property type="match status" value="1"/>
</dbReference>
<keyword evidence="3 6" id="KW-1133">Transmembrane helix</keyword>
<evidence type="ECO:0000256" key="6">
    <source>
        <dbReference type="RuleBase" id="RU361157"/>
    </source>
</evidence>
<evidence type="ECO:0000313" key="9">
    <source>
        <dbReference type="Proteomes" id="UP000649753"/>
    </source>
</evidence>
<keyword evidence="4 6" id="KW-0472">Membrane</keyword>
<evidence type="ECO:0000256" key="4">
    <source>
        <dbReference type="ARBA" id="ARBA00023136"/>
    </source>
</evidence>
<feature type="transmembrane region" description="Helical" evidence="6">
    <location>
        <begin position="173"/>
        <end position="195"/>
    </location>
</feature>
<dbReference type="EMBL" id="JADBEB010000001">
    <property type="protein sequence ID" value="MBE1486996.1"/>
    <property type="molecule type" value="Genomic_DNA"/>
</dbReference>
<dbReference type="Proteomes" id="UP000649753">
    <property type="component" value="Unassembled WGS sequence"/>
</dbReference>
<keyword evidence="5" id="KW-0046">Antibiotic resistance</keyword>
<feature type="transmembrane region" description="Helical" evidence="6">
    <location>
        <begin position="23"/>
        <end position="43"/>
    </location>
</feature>
<evidence type="ECO:0000256" key="2">
    <source>
        <dbReference type="ARBA" id="ARBA00022692"/>
    </source>
</evidence>
<dbReference type="PANTHER" id="PTHR43077:SF10">
    <property type="entry name" value="TRANSPORT PERMEASE PROTEIN"/>
    <property type="match status" value="1"/>
</dbReference>
<evidence type="ECO:0000256" key="1">
    <source>
        <dbReference type="ARBA" id="ARBA00004141"/>
    </source>
</evidence>
<dbReference type="GO" id="GO:0046677">
    <property type="term" value="P:response to antibiotic"/>
    <property type="evidence" value="ECO:0007669"/>
    <property type="project" value="UniProtKB-KW"/>
</dbReference>
<dbReference type="InterPro" id="IPR047817">
    <property type="entry name" value="ABC2_TM_bact-type"/>
</dbReference>
<dbReference type="InterPro" id="IPR051328">
    <property type="entry name" value="T7SS_ABC-Transporter"/>
</dbReference>
<dbReference type="AlphaFoldDB" id="A0A927M5H3"/>
<organism evidence="8 9">
    <name type="scientific">Plantactinospora soyae</name>
    <dbReference type="NCBI Taxonomy" id="1544732"/>
    <lineage>
        <taxon>Bacteria</taxon>
        <taxon>Bacillati</taxon>
        <taxon>Actinomycetota</taxon>
        <taxon>Actinomycetes</taxon>
        <taxon>Micromonosporales</taxon>
        <taxon>Micromonosporaceae</taxon>
        <taxon>Plantactinospora</taxon>
    </lineage>
</organism>
<evidence type="ECO:0000259" key="7">
    <source>
        <dbReference type="PROSITE" id="PS51012"/>
    </source>
</evidence>
<protein>
    <recommendedName>
        <fullName evidence="6">Transport permease protein</fullName>
    </recommendedName>
</protein>
<proteinExistence type="inferred from homology"/>
<dbReference type="RefSeq" id="WP_192766924.1">
    <property type="nucleotide sequence ID" value="NZ_JADBEB010000001.1"/>
</dbReference>
<comment type="subcellular location">
    <subcellularLocation>
        <location evidence="6">Cell membrane</location>
        <topology evidence="6">Multi-pass membrane protein</topology>
    </subcellularLocation>
    <subcellularLocation>
        <location evidence="1">Membrane</location>
        <topology evidence="1">Multi-pass membrane protein</topology>
    </subcellularLocation>
</comment>
<comment type="similarity">
    <text evidence="6">Belongs to the ABC-2 integral membrane protein family.</text>
</comment>
<evidence type="ECO:0000256" key="3">
    <source>
        <dbReference type="ARBA" id="ARBA00022989"/>
    </source>
</evidence>
<keyword evidence="6" id="KW-1003">Cell membrane</keyword>
<feature type="transmembrane region" description="Helical" evidence="6">
    <location>
        <begin position="55"/>
        <end position="81"/>
    </location>
</feature>
<evidence type="ECO:0000313" key="8">
    <source>
        <dbReference type="EMBL" id="MBE1486996.1"/>
    </source>
</evidence>
<dbReference type="InterPro" id="IPR000412">
    <property type="entry name" value="ABC_2_transport"/>
</dbReference>
<feature type="domain" description="ABC transmembrane type-2" evidence="7">
    <location>
        <begin position="23"/>
        <end position="249"/>
    </location>
</feature>
<feature type="transmembrane region" description="Helical" evidence="6">
    <location>
        <begin position="223"/>
        <end position="243"/>
    </location>
</feature>
<keyword evidence="6" id="KW-0813">Transport</keyword>
<dbReference type="PANTHER" id="PTHR43077">
    <property type="entry name" value="TRANSPORT PERMEASE YVFS-RELATED"/>
    <property type="match status" value="1"/>
</dbReference>
<dbReference type="GO" id="GO:0140359">
    <property type="term" value="F:ABC-type transporter activity"/>
    <property type="evidence" value="ECO:0007669"/>
    <property type="project" value="InterPro"/>
</dbReference>
<gene>
    <name evidence="8" type="ORF">H4W31_002634</name>
</gene>
<keyword evidence="9" id="KW-1185">Reference proteome</keyword>
<evidence type="ECO:0000256" key="5">
    <source>
        <dbReference type="ARBA" id="ARBA00023251"/>
    </source>
</evidence>
<reference evidence="8" key="1">
    <citation type="submission" date="2020-10" db="EMBL/GenBank/DDBJ databases">
        <title>Sequencing the genomes of 1000 actinobacteria strains.</title>
        <authorList>
            <person name="Klenk H.-P."/>
        </authorList>
    </citation>
    <scope>NUCLEOTIDE SEQUENCE</scope>
    <source>
        <strain evidence="8">DSM 46832</strain>
    </source>
</reference>
<name>A0A927M5H3_9ACTN</name>
<sequence>MKFARDTWLIFQRQFLLLIRQPVWLFVGIFQPVMYLLLFAPLLKPALQASSNAEAYRIFVPGLLVLLAIFGGLFQGFGLIAELRAGVIERSRVTPVSRLALLLGRSLRDVVSLIAQAIIITLLALGFGLSVFIGDLLLAYLLLALIALMTSALSYGIALVVKSEDALAPLMNTIAQPVLLLSGILLPLTFAPGWLQGIADWNPFSWAVDGARALFAGDLGNDAVWQGLSVMTVITALAVAWAAREFARSVR</sequence>
<comment type="caution">
    <text evidence="8">The sequence shown here is derived from an EMBL/GenBank/DDBJ whole genome shotgun (WGS) entry which is preliminary data.</text>
</comment>
<accession>A0A927M5H3</accession>
<dbReference type="GO" id="GO:0043190">
    <property type="term" value="C:ATP-binding cassette (ABC) transporter complex"/>
    <property type="evidence" value="ECO:0007669"/>
    <property type="project" value="InterPro"/>
</dbReference>